<gene>
    <name evidence="3" type="ORF">E5J99_02945</name>
</gene>
<dbReference type="RefSeq" id="WP_135496222.1">
    <property type="nucleotide sequence ID" value="NZ_SRLD01000003.1"/>
</dbReference>
<feature type="region of interest" description="Disordered" evidence="1">
    <location>
        <begin position="485"/>
        <end position="529"/>
    </location>
</feature>
<organism evidence="3 4">
    <name type="scientific">Hymenobacter elongatus</name>
    <dbReference type="NCBI Taxonomy" id="877208"/>
    <lineage>
        <taxon>Bacteria</taxon>
        <taxon>Pseudomonadati</taxon>
        <taxon>Bacteroidota</taxon>
        <taxon>Cytophagia</taxon>
        <taxon>Cytophagales</taxon>
        <taxon>Hymenobacteraceae</taxon>
        <taxon>Hymenobacter</taxon>
    </lineage>
</organism>
<feature type="compositionally biased region" description="Basic and acidic residues" evidence="1">
    <location>
        <begin position="500"/>
        <end position="520"/>
    </location>
</feature>
<evidence type="ECO:0000256" key="2">
    <source>
        <dbReference type="SAM" id="Phobius"/>
    </source>
</evidence>
<dbReference type="AlphaFoldDB" id="A0A4Z0PQZ7"/>
<protein>
    <submittedName>
        <fullName evidence="3">DUF4175 family protein</fullName>
    </submittedName>
</protein>
<dbReference type="OrthoDB" id="780137at2"/>
<comment type="caution">
    <text evidence="3">The sequence shown here is derived from an EMBL/GenBank/DDBJ whole genome shotgun (WGS) entry which is preliminary data.</text>
</comment>
<sequence length="751" mass="82616">MSTTLSTPHTAAAEGLATLRQVRQTYRWHRTAAVLVPTLALAGLLLLLQARFPQLPLMLSVLVALLGTVVVAGLLWRIWREPLATISRHLDRRFPELEDSAGLLLRPAQQLNLLEHLQQQHITTRLLALTSQPRPVLPVRFALATYLTIAALLTLAGVWLWPPTAPAQPPGTAPTAALHFPAVPTTGQKAAAPARILETRIRVVPPAYTRRPSFTAAEPSFRCPQGSQVRWTVRVSRASGRPQLEIGRQRLRFRPVAGQPLHFTASYTFAASTLYRIRFDGQASDDYAVEVQPDRPPTIQIRSPKPYTLVEFGQRPEVAVRLALGDEYGLTAARLVATVAQGQGEAVKFREVATDLNGSLRGQPTQVSLTHLLRLPALGLTYGDEVYFYVQAWDNARHSTRSDTYLVQWEDTTVDDSGSDMAMGVNVVPAYFRSQRQVIIDTEKLVAERRQLETTAFTDRANDLGHDQKVLRLRYGKFLGEEFEQSIGQSAPRPPAADTDGDHHEAGEHAEGEEAGHDHGAAATADASPTAEAAQLLDAYVHHHDDSETADFLEPAVKAKLRGVLSQMWEAELRLRTARPAEALPYEYRALRLLKQVQQQTRAYVRKSGFAPPIIPEATTRLTGEMAGAAAPRRQQQVAAPPTQPTIQAALRLLAVLRQGGTVRPADAAILDQARPATAQAALRNPGRYLTAVRDLRQLTTDVRASRRPCQSCIAKVESALTDLLPPPPADPGRPTGPDRLARRYFQELGR</sequence>
<evidence type="ECO:0000256" key="1">
    <source>
        <dbReference type="SAM" id="MobiDB-lite"/>
    </source>
</evidence>
<keyword evidence="2" id="KW-1133">Transmembrane helix</keyword>
<feature type="transmembrane region" description="Helical" evidence="2">
    <location>
        <begin position="141"/>
        <end position="161"/>
    </location>
</feature>
<evidence type="ECO:0000313" key="3">
    <source>
        <dbReference type="EMBL" id="TGE19734.1"/>
    </source>
</evidence>
<feature type="transmembrane region" description="Helical" evidence="2">
    <location>
        <begin position="32"/>
        <end position="52"/>
    </location>
</feature>
<keyword evidence="2" id="KW-0472">Membrane</keyword>
<feature type="transmembrane region" description="Helical" evidence="2">
    <location>
        <begin position="58"/>
        <end position="79"/>
    </location>
</feature>
<name>A0A4Z0PQZ7_9BACT</name>
<evidence type="ECO:0000313" key="4">
    <source>
        <dbReference type="Proteomes" id="UP000297739"/>
    </source>
</evidence>
<accession>A0A4Z0PQZ7</accession>
<keyword evidence="2" id="KW-0812">Transmembrane</keyword>
<reference evidence="3 4" key="1">
    <citation type="submission" date="2019-04" db="EMBL/GenBank/DDBJ databases">
        <authorList>
            <person name="Feng G."/>
            <person name="Zhang J."/>
            <person name="Zhu H."/>
        </authorList>
    </citation>
    <scope>NUCLEOTIDE SEQUENCE [LARGE SCALE GENOMIC DNA]</scope>
    <source>
        <strain evidence="3 4">JCM 17223</strain>
    </source>
</reference>
<proteinExistence type="predicted"/>
<dbReference type="Proteomes" id="UP000297739">
    <property type="component" value="Unassembled WGS sequence"/>
</dbReference>
<dbReference type="EMBL" id="SRLD01000003">
    <property type="protein sequence ID" value="TGE19734.1"/>
    <property type="molecule type" value="Genomic_DNA"/>
</dbReference>
<keyword evidence="4" id="KW-1185">Reference proteome</keyword>